<organism evidence="1 2">
    <name type="scientific">Thermostichus vulcanus str. 'Rupite'</name>
    <dbReference type="NCBI Taxonomy" id="2813851"/>
    <lineage>
        <taxon>Bacteria</taxon>
        <taxon>Bacillati</taxon>
        <taxon>Cyanobacteriota</taxon>
        <taxon>Cyanophyceae</taxon>
        <taxon>Thermostichales</taxon>
        <taxon>Thermostichaceae</taxon>
        <taxon>Thermostichus</taxon>
    </lineage>
</organism>
<dbReference type="Proteomes" id="UP000830835">
    <property type="component" value="Unassembled WGS sequence"/>
</dbReference>
<keyword evidence="2" id="KW-1185">Reference proteome</keyword>
<dbReference type="SUPFAM" id="SSF54427">
    <property type="entry name" value="NTF2-like"/>
    <property type="match status" value="1"/>
</dbReference>
<protein>
    <submittedName>
        <fullName evidence="1">Nuclear transport factor 2 family protein</fullName>
    </submittedName>
</protein>
<accession>A0ABT0CC44</accession>
<proteinExistence type="predicted"/>
<dbReference type="Gene3D" id="3.10.450.50">
    <property type="match status" value="1"/>
</dbReference>
<reference evidence="1" key="1">
    <citation type="submission" date="2021-02" db="EMBL/GenBank/DDBJ databases">
        <title>The CRISPR/cas machinery reduction and long-range gene transfer in the hot spring cyanobacterium Synechococcus.</title>
        <authorList>
            <person name="Dvorak P."/>
            <person name="Jahodarova E."/>
            <person name="Hasler P."/>
            <person name="Poulickova A."/>
        </authorList>
    </citation>
    <scope>NUCLEOTIDE SEQUENCE</scope>
    <source>
        <strain evidence="1">Rupite</strain>
    </source>
</reference>
<name>A0ABT0CC44_THEVL</name>
<dbReference type="InterPro" id="IPR032710">
    <property type="entry name" value="NTF2-like_dom_sf"/>
</dbReference>
<sequence length="258" mass="27903">MEGGIQRQVLNPPPKALIDLLNQQIEAANRRDLAGVMATYSPEFRHRDGLDREGVERAIQALWDNHPDLTYSAQIESWRQVGPDIIADVSSQLRGSQASVRGSFQVEASTLVRNRYRPDPANPEQLLLIDQEVLREASTLTSGSAPPTVTLNLPDVVKPGSTYSLQAIVAEPLTRSLLLGAVTEQPITPSGYPAVTSFPLEPLQAGGIFRQADAPKEPGAEWISVMLVNQTGVTLESRRLTVSDRLALEGSLAAPASP</sequence>
<evidence type="ECO:0000313" key="1">
    <source>
        <dbReference type="EMBL" id="MCJ2543361.1"/>
    </source>
</evidence>
<dbReference type="EMBL" id="JAFIRA010000026">
    <property type="protein sequence ID" value="MCJ2543361.1"/>
    <property type="molecule type" value="Genomic_DNA"/>
</dbReference>
<comment type="caution">
    <text evidence="1">The sequence shown here is derived from an EMBL/GenBank/DDBJ whole genome shotgun (WGS) entry which is preliminary data.</text>
</comment>
<evidence type="ECO:0000313" key="2">
    <source>
        <dbReference type="Proteomes" id="UP000830835"/>
    </source>
</evidence>
<gene>
    <name evidence="1" type="ORF">JX360_10655</name>
</gene>